<dbReference type="EMBL" id="JBHSQI010000005">
    <property type="protein sequence ID" value="MFC6153953.1"/>
    <property type="molecule type" value="Genomic_DNA"/>
</dbReference>
<dbReference type="Pfam" id="PF13343">
    <property type="entry name" value="SBP_bac_6"/>
    <property type="match status" value="1"/>
</dbReference>
<evidence type="ECO:0000313" key="3">
    <source>
        <dbReference type="Proteomes" id="UP001596098"/>
    </source>
</evidence>
<dbReference type="NCBIfam" id="TIGR01254">
    <property type="entry name" value="sfuA"/>
    <property type="match status" value="1"/>
</dbReference>
<evidence type="ECO:0000313" key="2">
    <source>
        <dbReference type="EMBL" id="MFC6153953.1"/>
    </source>
</evidence>
<comment type="caution">
    <text evidence="2">The sequence shown here is derived from an EMBL/GenBank/DDBJ whole genome shotgun (WGS) entry which is preliminary data.</text>
</comment>
<proteinExistence type="predicted"/>
<reference evidence="3" key="1">
    <citation type="journal article" date="2019" name="Int. J. Syst. Evol. Microbiol.">
        <title>The Global Catalogue of Microorganisms (GCM) 10K type strain sequencing project: providing services to taxonomists for standard genome sequencing and annotation.</title>
        <authorList>
            <consortium name="The Broad Institute Genomics Platform"/>
            <consortium name="The Broad Institute Genome Sequencing Center for Infectious Disease"/>
            <person name="Wu L."/>
            <person name="Ma J."/>
        </authorList>
    </citation>
    <scope>NUCLEOTIDE SEQUENCE [LARGE SCALE GENOMIC DNA]</scope>
    <source>
        <strain evidence="3">DFY28</strain>
    </source>
</reference>
<dbReference type="PROSITE" id="PS51257">
    <property type="entry name" value="PROKAR_LIPOPROTEIN"/>
    <property type="match status" value="1"/>
</dbReference>
<keyword evidence="1" id="KW-0732">Signal</keyword>
<dbReference type="PANTHER" id="PTHR30006">
    <property type="entry name" value="THIAMINE-BINDING PERIPLASMIC PROTEIN-RELATED"/>
    <property type="match status" value="1"/>
</dbReference>
<evidence type="ECO:0000256" key="1">
    <source>
        <dbReference type="ARBA" id="ARBA00022729"/>
    </source>
</evidence>
<dbReference type="PANTHER" id="PTHR30006:SF2">
    <property type="entry name" value="ABC TRANSPORTER SUBSTRATE-BINDING PROTEIN"/>
    <property type="match status" value="1"/>
</dbReference>
<dbReference type="Gene3D" id="3.40.190.10">
    <property type="entry name" value="Periplasmic binding protein-like II"/>
    <property type="match status" value="2"/>
</dbReference>
<dbReference type="SUPFAM" id="SSF53850">
    <property type="entry name" value="Periplasmic binding protein-like II"/>
    <property type="match status" value="1"/>
</dbReference>
<gene>
    <name evidence="2" type="ORF">ACFPWU_09820</name>
</gene>
<name>A0ABW1QXG3_9ACTN</name>
<protein>
    <submittedName>
        <fullName evidence="2">Thiamine ABC transporter substrate binding subunit</fullName>
    </submittedName>
</protein>
<dbReference type="InterPro" id="IPR005948">
    <property type="entry name" value="ThiB-like"/>
</dbReference>
<accession>A0ABW1QXG3</accession>
<sequence>MTVRTHAHLRPTGRLAALTATLVAATLSVSGCSVLGGNDGDAPQENVVSLLTHESFELPDDVIAEFESTTGLELRVIAAGDAGSIATELALNPDNPRGDVVFGIDTTFASRVLDAGAFAAHGVTLPAGAEKYALAEGADRLVPVDEANVCVNVDTDWFTKQKIEPPKTLDDLLDPTYRDLLVVPGASTSSPGLSFLLATIAAQGDDWQEYWAGLLGNGAKVVDGWTEAYYTDFTAASEKGNRPIVVSYDSSPAFTLDGDRSTTAALLDTCFAQVEYAGVLRGAEHPENAKKLLDFLLSKDVQDVLPDSMYVFPVSDDATLPADWAKHAVQPDPEKVLAVSPAEIAENRETWLRAWNDVVTR</sequence>
<dbReference type="Proteomes" id="UP001596098">
    <property type="component" value="Unassembled WGS sequence"/>
</dbReference>
<keyword evidence="3" id="KW-1185">Reference proteome</keyword>
<organism evidence="2 3">
    <name type="scientific">Nocardioides yefusunii</name>
    <dbReference type="NCBI Taxonomy" id="2500546"/>
    <lineage>
        <taxon>Bacteria</taxon>
        <taxon>Bacillati</taxon>
        <taxon>Actinomycetota</taxon>
        <taxon>Actinomycetes</taxon>
        <taxon>Propionibacteriales</taxon>
        <taxon>Nocardioidaceae</taxon>
        <taxon>Nocardioides</taxon>
    </lineage>
</organism>
<dbReference type="RefSeq" id="WP_128221825.1">
    <property type="nucleotide sequence ID" value="NZ_CP034929.1"/>
</dbReference>